<dbReference type="PANTHER" id="PTHR43479">
    <property type="entry name" value="ACREF/ENVCD OPERON REPRESSOR-RELATED"/>
    <property type="match status" value="1"/>
</dbReference>
<evidence type="ECO:0000256" key="2">
    <source>
        <dbReference type="PROSITE-ProRule" id="PRU00335"/>
    </source>
</evidence>
<organism evidence="4 5">
    <name type="scientific">Desulfatibacillum aliphaticivorans</name>
    <dbReference type="NCBI Taxonomy" id="218208"/>
    <lineage>
        <taxon>Bacteria</taxon>
        <taxon>Pseudomonadati</taxon>
        <taxon>Thermodesulfobacteriota</taxon>
        <taxon>Desulfobacteria</taxon>
        <taxon>Desulfobacterales</taxon>
        <taxon>Desulfatibacillaceae</taxon>
        <taxon>Desulfatibacillum</taxon>
    </lineage>
</organism>
<dbReference type="InterPro" id="IPR009057">
    <property type="entry name" value="Homeodomain-like_sf"/>
</dbReference>
<reference evidence="4 5" key="1">
    <citation type="journal article" date="2012" name="Environ. Microbiol.">
        <title>The genome sequence of Desulfatibacillum alkenivorans AK-01: a blueprint for anaerobic alkane oxidation.</title>
        <authorList>
            <person name="Callaghan A.V."/>
            <person name="Morris B.E."/>
            <person name="Pereira I.A."/>
            <person name="McInerney M.J."/>
            <person name="Austin R.N."/>
            <person name="Groves J.T."/>
            <person name="Kukor J.J."/>
            <person name="Suflita J.M."/>
            <person name="Young L.Y."/>
            <person name="Zylstra G.J."/>
            <person name="Wawrik B."/>
        </authorList>
    </citation>
    <scope>NUCLEOTIDE SEQUENCE [LARGE SCALE GENOMIC DNA]</scope>
    <source>
        <strain evidence="4 5">AK-01</strain>
    </source>
</reference>
<keyword evidence="1 2" id="KW-0238">DNA-binding</keyword>
<name>B8FF28_DESAL</name>
<dbReference type="EMBL" id="CP001322">
    <property type="protein sequence ID" value="ACL03845.1"/>
    <property type="molecule type" value="Genomic_DNA"/>
</dbReference>
<dbReference type="HOGENOM" id="CLU_094893_0_0_7"/>
<dbReference type="KEGG" id="dal:Dalk_2151"/>
<dbReference type="InterPro" id="IPR050624">
    <property type="entry name" value="HTH-type_Tx_Regulator"/>
</dbReference>
<evidence type="ECO:0000256" key="1">
    <source>
        <dbReference type="ARBA" id="ARBA00023125"/>
    </source>
</evidence>
<dbReference type="PANTHER" id="PTHR43479:SF11">
    <property type="entry name" value="ACREF_ENVCD OPERON REPRESSOR-RELATED"/>
    <property type="match status" value="1"/>
</dbReference>
<dbReference type="SUPFAM" id="SSF46689">
    <property type="entry name" value="Homeodomain-like"/>
    <property type="match status" value="1"/>
</dbReference>
<dbReference type="PROSITE" id="PS50977">
    <property type="entry name" value="HTH_TETR_2"/>
    <property type="match status" value="1"/>
</dbReference>
<accession>B8FF28</accession>
<keyword evidence="5" id="KW-1185">Reference proteome</keyword>
<dbReference type="Pfam" id="PF00440">
    <property type="entry name" value="TetR_N"/>
    <property type="match status" value="1"/>
</dbReference>
<dbReference type="Proteomes" id="UP000000739">
    <property type="component" value="Chromosome"/>
</dbReference>
<dbReference type="Gene3D" id="1.10.357.10">
    <property type="entry name" value="Tetracycline Repressor, domain 2"/>
    <property type="match status" value="1"/>
</dbReference>
<protein>
    <submittedName>
        <fullName evidence="4">Transcriptional regulator, TetR family</fullName>
    </submittedName>
</protein>
<dbReference type="eggNOG" id="COG1309">
    <property type="taxonomic scope" value="Bacteria"/>
</dbReference>
<evidence type="ECO:0000313" key="5">
    <source>
        <dbReference type="Proteomes" id="UP000000739"/>
    </source>
</evidence>
<dbReference type="GO" id="GO:0003677">
    <property type="term" value="F:DNA binding"/>
    <property type="evidence" value="ECO:0007669"/>
    <property type="project" value="UniProtKB-UniRule"/>
</dbReference>
<feature type="domain" description="HTH tetR-type" evidence="3">
    <location>
        <begin position="19"/>
        <end position="79"/>
    </location>
</feature>
<gene>
    <name evidence="4" type="ordered locus">Dalk_2151</name>
</gene>
<proteinExistence type="predicted"/>
<feature type="DNA-binding region" description="H-T-H motif" evidence="2">
    <location>
        <begin position="42"/>
        <end position="61"/>
    </location>
</feature>
<evidence type="ECO:0000259" key="3">
    <source>
        <dbReference type="PROSITE" id="PS50977"/>
    </source>
</evidence>
<evidence type="ECO:0000313" key="4">
    <source>
        <dbReference type="EMBL" id="ACL03845.1"/>
    </source>
</evidence>
<dbReference type="AlphaFoldDB" id="B8FF28"/>
<dbReference type="InterPro" id="IPR001647">
    <property type="entry name" value="HTH_TetR"/>
</dbReference>
<sequence>MSAKTKTTQENRAVLSRGQATRERIVEAARTVFSRQPYHSASIRMIASEGEFEHGIIRYHFPSKAILFETILKEICQDIEDASAAWLSQTADMRAEAGLEFYLEELFVFYDERPESLKIIALNLPQDSGEEPIPGYEYIIGMLQGTLENVKKNFPPTTPPDLTLRFQDAFNALVMHYLGASYCQAMVLGLPPKSSEYKDWVKKSMVMIFSPMLRSIYRAGREAAK</sequence>